<dbReference type="Proteomes" id="UP000220914">
    <property type="component" value="Unassembled WGS sequence"/>
</dbReference>
<evidence type="ECO:0000313" key="5">
    <source>
        <dbReference type="Proteomes" id="UP000465302"/>
    </source>
</evidence>
<name>A0A2A7N5R9_MYCAG</name>
<dbReference type="RefSeq" id="WP_097940402.1">
    <property type="nucleotide sequence ID" value="NZ_BLKS01000001.1"/>
</dbReference>
<dbReference type="OrthoDB" id="4641992at2"/>
<accession>A0A2A7N5R9</accession>
<evidence type="ECO:0000313" key="4">
    <source>
        <dbReference type="Proteomes" id="UP000220914"/>
    </source>
</evidence>
<evidence type="ECO:0000256" key="1">
    <source>
        <dbReference type="SAM" id="MobiDB-lite"/>
    </source>
</evidence>
<comment type="caution">
    <text evidence="3">The sequence shown here is derived from an EMBL/GenBank/DDBJ whole genome shotgun (WGS) entry which is preliminary data.</text>
</comment>
<sequence length="274" mass="30345">MNDDQHPPRAAEHRERSERARGHARSRYRAYLAEVLGGHGIADSGAVAEVALAVLTEWRDIETGELYRCSCHPQLPSSSLHDFGFDCNCTRTCAQQRGSFRQLLSAIGEYWQSLQGLQIRAADEAAEENLQAWLAQQPGVVVHSHGGWAPEQWRGTVDGHSFYFRERGGDWDLEIDLRPTGRSVRIVDGHNVDGTTSYRQQDLERGDIIASGTVNTDGYGTTPAERAHFIVTTIRDHLTRTGCTHHRDKLDAISSLIGTAARWCANCGARLAAT</sequence>
<organism evidence="3 4">
    <name type="scientific">Mycolicibacterium agri</name>
    <name type="common">Mycobacterium agri</name>
    <dbReference type="NCBI Taxonomy" id="36811"/>
    <lineage>
        <taxon>Bacteria</taxon>
        <taxon>Bacillati</taxon>
        <taxon>Actinomycetota</taxon>
        <taxon>Actinomycetes</taxon>
        <taxon>Mycobacteriales</taxon>
        <taxon>Mycobacteriaceae</taxon>
        <taxon>Mycolicibacterium</taxon>
    </lineage>
</organism>
<dbReference type="AlphaFoldDB" id="A0A2A7N5R9"/>
<keyword evidence="4" id="KW-1185">Reference proteome</keyword>
<evidence type="ECO:0000313" key="3">
    <source>
        <dbReference type="EMBL" id="PEG38778.1"/>
    </source>
</evidence>
<reference evidence="2" key="3">
    <citation type="submission" date="2020-02" db="EMBL/GenBank/DDBJ databases">
        <authorList>
            <person name="Matsumoto Y."/>
            <person name="Motooka D."/>
            <person name="Nakamura S."/>
        </authorList>
    </citation>
    <scope>NUCLEOTIDE SEQUENCE</scope>
    <source>
        <strain evidence="2">JCM 6377</strain>
    </source>
</reference>
<gene>
    <name evidence="3" type="ORF">CQY20_12510</name>
    <name evidence="2" type="ORF">MAGR_48090</name>
</gene>
<evidence type="ECO:0000313" key="2">
    <source>
        <dbReference type="EMBL" id="GFG53368.1"/>
    </source>
</evidence>
<proteinExistence type="predicted"/>
<reference evidence="2 5" key="2">
    <citation type="journal article" date="2019" name="Emerg. Microbes Infect.">
        <title>Comprehensive subspecies identification of 175 nontuberculous mycobacteria species based on 7547 genomic profiles.</title>
        <authorList>
            <person name="Matsumoto Y."/>
            <person name="Kinjo T."/>
            <person name="Motooka D."/>
            <person name="Nabeya D."/>
            <person name="Jung N."/>
            <person name="Uechi K."/>
            <person name="Horii T."/>
            <person name="Iida T."/>
            <person name="Fujita J."/>
            <person name="Nakamura S."/>
        </authorList>
    </citation>
    <scope>NUCLEOTIDE SEQUENCE [LARGE SCALE GENOMIC DNA]</scope>
    <source>
        <strain evidence="2 5">JCM 6377</strain>
    </source>
</reference>
<reference evidence="3 4" key="1">
    <citation type="submission" date="2017-10" db="EMBL/GenBank/DDBJ databases">
        <title>The new phylogeny of genus Mycobacterium.</title>
        <authorList>
            <person name="Tortoli E."/>
            <person name="Trovato A."/>
            <person name="Cirillo D.M."/>
        </authorList>
    </citation>
    <scope>NUCLEOTIDE SEQUENCE [LARGE SCALE GENOMIC DNA]</scope>
    <source>
        <strain evidence="3 4">CCUG37673</strain>
    </source>
</reference>
<dbReference type="EMBL" id="BLKS01000001">
    <property type="protein sequence ID" value="GFG53368.1"/>
    <property type="molecule type" value="Genomic_DNA"/>
</dbReference>
<dbReference type="EMBL" id="PDCP01000018">
    <property type="protein sequence ID" value="PEG38778.1"/>
    <property type="molecule type" value="Genomic_DNA"/>
</dbReference>
<protein>
    <submittedName>
        <fullName evidence="3">Uncharacterized protein</fullName>
    </submittedName>
</protein>
<dbReference type="Proteomes" id="UP000465302">
    <property type="component" value="Unassembled WGS sequence"/>
</dbReference>
<feature type="region of interest" description="Disordered" evidence="1">
    <location>
        <begin position="1"/>
        <end position="22"/>
    </location>
</feature>
<feature type="compositionally biased region" description="Basic and acidic residues" evidence="1">
    <location>
        <begin position="1"/>
        <end position="21"/>
    </location>
</feature>